<keyword evidence="5 6" id="KW-0961">Cell wall biogenesis/degradation</keyword>
<evidence type="ECO:0000256" key="5">
    <source>
        <dbReference type="ARBA" id="ARBA00023316"/>
    </source>
</evidence>
<dbReference type="Proteomes" id="UP000743899">
    <property type="component" value="Unassembled WGS sequence"/>
</dbReference>
<sequence length="177" mass="19848">MKRLVDKLKSLIFILFSIISISPLWPIGPSLAGDPFIIVNKEINQVAFIKDGEVKKVYKAATGKTDDLTPEGLFTVTVKAINPYYRKLNISGGLPENPLGTRWIGFDALDTDGRTYGIHGTNRPYSIGYYVSLGCIRLRNEDVEELFEFVPIGTKVFITKTWKSFEQIGIEKGVIYP</sequence>
<keyword evidence="4 6" id="KW-0573">Peptidoglycan synthesis</keyword>
<proteinExistence type="predicted"/>
<dbReference type="PANTHER" id="PTHR30582:SF4">
    <property type="entry name" value="L,D-TRANSPEPTIDASE YQJB-RELATED"/>
    <property type="match status" value="1"/>
</dbReference>
<keyword evidence="2" id="KW-0808">Transferase</keyword>
<accession>A0ABX0A1R0</accession>
<evidence type="ECO:0000256" key="4">
    <source>
        <dbReference type="ARBA" id="ARBA00022984"/>
    </source>
</evidence>
<comment type="caution">
    <text evidence="8">The sequence shown here is derived from an EMBL/GenBank/DDBJ whole genome shotgun (WGS) entry which is preliminary data.</text>
</comment>
<dbReference type="InterPro" id="IPR050979">
    <property type="entry name" value="LD-transpeptidase"/>
</dbReference>
<dbReference type="PROSITE" id="PS52029">
    <property type="entry name" value="LD_TPASE"/>
    <property type="match status" value="1"/>
</dbReference>
<dbReference type="InterPro" id="IPR005490">
    <property type="entry name" value="LD_TPept_cat_dom"/>
</dbReference>
<dbReference type="InterPro" id="IPR038063">
    <property type="entry name" value="Transpep_catalytic_dom"/>
</dbReference>
<feature type="active site" description="Nucleophile" evidence="6">
    <location>
        <position position="135"/>
    </location>
</feature>
<dbReference type="PANTHER" id="PTHR30582">
    <property type="entry name" value="L,D-TRANSPEPTIDASE"/>
    <property type="match status" value="1"/>
</dbReference>
<evidence type="ECO:0000313" key="9">
    <source>
        <dbReference type="Proteomes" id="UP000743899"/>
    </source>
</evidence>
<dbReference type="Pfam" id="PF03734">
    <property type="entry name" value="YkuD"/>
    <property type="match status" value="1"/>
</dbReference>
<organism evidence="8 9">
    <name type="scientific">Pallidibacillus pasinlerensis</name>
    <dbReference type="NCBI Taxonomy" id="2703818"/>
    <lineage>
        <taxon>Bacteria</taxon>
        <taxon>Bacillati</taxon>
        <taxon>Bacillota</taxon>
        <taxon>Bacilli</taxon>
        <taxon>Bacillales</taxon>
        <taxon>Bacillaceae</taxon>
        <taxon>Pallidibacillus</taxon>
    </lineage>
</organism>
<feature type="domain" description="L,D-TPase catalytic" evidence="7">
    <location>
        <begin position="35"/>
        <end position="159"/>
    </location>
</feature>
<feature type="active site" description="Proton donor/acceptor" evidence="6">
    <location>
        <position position="119"/>
    </location>
</feature>
<gene>
    <name evidence="8" type="ORF">GW534_03080</name>
</gene>
<reference evidence="8 9" key="1">
    <citation type="submission" date="2020-01" db="EMBL/GenBank/DDBJ databases">
        <title>A novel Bacillus sp. from Pasinler.</title>
        <authorList>
            <person name="Adiguzel A."/>
            <person name="Ay H."/>
            <person name="Baltaci M.O."/>
        </authorList>
    </citation>
    <scope>NUCLEOTIDE SEQUENCE [LARGE SCALE GENOMIC DNA]</scope>
    <source>
        <strain evidence="8 9">P1</strain>
    </source>
</reference>
<dbReference type="CDD" id="cd16913">
    <property type="entry name" value="YkuD_like"/>
    <property type="match status" value="1"/>
</dbReference>
<evidence type="ECO:0000256" key="6">
    <source>
        <dbReference type="PROSITE-ProRule" id="PRU01373"/>
    </source>
</evidence>
<evidence type="ECO:0000259" key="7">
    <source>
        <dbReference type="PROSITE" id="PS52029"/>
    </source>
</evidence>
<keyword evidence="9" id="KW-1185">Reference proteome</keyword>
<evidence type="ECO:0000313" key="8">
    <source>
        <dbReference type="EMBL" id="NCU16757.1"/>
    </source>
</evidence>
<keyword evidence="3 6" id="KW-0133">Cell shape</keyword>
<dbReference type="EMBL" id="JAACYS010000008">
    <property type="protein sequence ID" value="NCU16757.1"/>
    <property type="molecule type" value="Genomic_DNA"/>
</dbReference>
<evidence type="ECO:0000256" key="1">
    <source>
        <dbReference type="ARBA" id="ARBA00004752"/>
    </source>
</evidence>
<comment type="pathway">
    <text evidence="1 6">Cell wall biogenesis; peptidoglycan biosynthesis.</text>
</comment>
<evidence type="ECO:0000256" key="3">
    <source>
        <dbReference type="ARBA" id="ARBA00022960"/>
    </source>
</evidence>
<protein>
    <submittedName>
        <fullName evidence="8">L,D-transpeptidase</fullName>
    </submittedName>
</protein>
<dbReference type="SUPFAM" id="SSF141523">
    <property type="entry name" value="L,D-transpeptidase catalytic domain-like"/>
    <property type="match status" value="1"/>
</dbReference>
<dbReference type="Gene3D" id="2.40.440.10">
    <property type="entry name" value="L,D-transpeptidase catalytic domain-like"/>
    <property type="match status" value="1"/>
</dbReference>
<evidence type="ECO:0000256" key="2">
    <source>
        <dbReference type="ARBA" id="ARBA00022679"/>
    </source>
</evidence>
<name>A0ABX0A1R0_9BACI</name>